<evidence type="ECO:0000256" key="2">
    <source>
        <dbReference type="ARBA" id="ARBA00023157"/>
    </source>
</evidence>
<dbReference type="InterPro" id="IPR036179">
    <property type="entry name" value="Ig-like_dom_sf"/>
</dbReference>
<evidence type="ECO:0000256" key="1">
    <source>
        <dbReference type="ARBA" id="ARBA00022729"/>
    </source>
</evidence>
<dbReference type="STRING" id="7757.ENSPMAP00000006435"/>
<protein>
    <recommendedName>
        <fullName evidence="3">Ig-like domain-containing protein</fullName>
    </recommendedName>
</protein>
<dbReference type="InterPro" id="IPR013098">
    <property type="entry name" value="Ig_I-set"/>
</dbReference>
<dbReference type="PANTHER" id="PTHR45080:SF8">
    <property type="entry name" value="IG-LIKE DOMAIN-CONTAINING PROTEIN"/>
    <property type="match status" value="1"/>
</dbReference>
<keyword evidence="2" id="KW-1015">Disulfide bond</keyword>
<dbReference type="PANTHER" id="PTHR45080">
    <property type="entry name" value="CONTACTIN 5"/>
    <property type="match status" value="1"/>
</dbReference>
<dbReference type="PROSITE" id="PS50835">
    <property type="entry name" value="IG_LIKE"/>
    <property type="match status" value="1"/>
</dbReference>
<name>S4RMJ9_PETMA</name>
<reference evidence="4" key="2">
    <citation type="submission" date="2025-09" db="UniProtKB">
        <authorList>
            <consortium name="Ensembl"/>
        </authorList>
    </citation>
    <scope>IDENTIFICATION</scope>
</reference>
<dbReference type="GO" id="GO:0007156">
    <property type="term" value="P:homophilic cell adhesion via plasma membrane adhesion molecules"/>
    <property type="evidence" value="ECO:0007669"/>
    <property type="project" value="TreeGrafter"/>
</dbReference>
<sequence>PLPRYVIASLDRSHAGFYQCVVRNRVGALLQRKTEIRVAYMGNFVEGEQKLSLPQGQAAALVPPAITGYPSPQVTWFREGRKISPSNASAVTTENWLVVLASASSDGGRYFVQAVNEKNGENKTSGAVTLAVEILELFPELYLELYLELFL</sequence>
<dbReference type="OMA" id="SEYPYIY"/>
<dbReference type="Pfam" id="PF07679">
    <property type="entry name" value="I-set"/>
    <property type="match status" value="1"/>
</dbReference>
<keyword evidence="1" id="KW-0732">Signal</keyword>
<accession>S4RMJ9</accession>
<evidence type="ECO:0000313" key="4">
    <source>
        <dbReference type="Ensembl" id="ENSPMAP00000006435.1"/>
    </source>
</evidence>
<dbReference type="GO" id="GO:0005886">
    <property type="term" value="C:plasma membrane"/>
    <property type="evidence" value="ECO:0007669"/>
    <property type="project" value="TreeGrafter"/>
</dbReference>
<dbReference type="InterPro" id="IPR013783">
    <property type="entry name" value="Ig-like_fold"/>
</dbReference>
<dbReference type="Ensembl" id="ENSPMAT00000006464.1">
    <property type="protein sequence ID" value="ENSPMAP00000006435.1"/>
    <property type="gene ID" value="ENSPMAG00000005842.1"/>
</dbReference>
<feature type="domain" description="Ig-like" evidence="3">
    <location>
        <begin position="3"/>
        <end position="129"/>
    </location>
</feature>
<dbReference type="AlphaFoldDB" id="S4RMJ9"/>
<organism evidence="4">
    <name type="scientific">Petromyzon marinus</name>
    <name type="common">Sea lamprey</name>
    <dbReference type="NCBI Taxonomy" id="7757"/>
    <lineage>
        <taxon>Eukaryota</taxon>
        <taxon>Metazoa</taxon>
        <taxon>Chordata</taxon>
        <taxon>Craniata</taxon>
        <taxon>Vertebrata</taxon>
        <taxon>Cyclostomata</taxon>
        <taxon>Hyperoartia</taxon>
        <taxon>Petromyzontiformes</taxon>
        <taxon>Petromyzontidae</taxon>
        <taxon>Petromyzon</taxon>
    </lineage>
</organism>
<proteinExistence type="predicted"/>
<dbReference type="HOGENOM" id="CLU_1901069_0_0_1"/>
<dbReference type="SUPFAM" id="SSF48726">
    <property type="entry name" value="Immunoglobulin"/>
    <property type="match status" value="1"/>
</dbReference>
<dbReference type="Gene3D" id="2.60.40.10">
    <property type="entry name" value="Immunoglobulins"/>
    <property type="match status" value="1"/>
</dbReference>
<dbReference type="InterPro" id="IPR007110">
    <property type="entry name" value="Ig-like_dom"/>
</dbReference>
<reference evidence="4" key="1">
    <citation type="submission" date="2025-08" db="UniProtKB">
        <authorList>
            <consortium name="Ensembl"/>
        </authorList>
    </citation>
    <scope>IDENTIFICATION</scope>
</reference>
<evidence type="ECO:0000259" key="3">
    <source>
        <dbReference type="PROSITE" id="PS50835"/>
    </source>
</evidence>
<dbReference type="GeneTree" id="ENSGT00940000155761"/>
<dbReference type="CDD" id="cd00096">
    <property type="entry name" value="Ig"/>
    <property type="match status" value="1"/>
</dbReference>
<dbReference type="InterPro" id="IPR050958">
    <property type="entry name" value="Cell_Adh-Cytoskel_Orgn"/>
</dbReference>